<dbReference type="PANTHER" id="PTHR31648">
    <property type="entry name" value="TRANSMEMBRANE PROTEIN-RELATED"/>
    <property type="match status" value="1"/>
</dbReference>
<dbReference type="Pfam" id="PF25544">
    <property type="entry name" value="Ependymin_amoebozoa"/>
    <property type="match status" value="1"/>
</dbReference>
<dbReference type="EMBL" id="LODT01000035">
    <property type="protein sequence ID" value="KYQ90909.1"/>
    <property type="molecule type" value="Genomic_DNA"/>
</dbReference>
<evidence type="ECO:0008006" key="4">
    <source>
        <dbReference type="Google" id="ProtNLM"/>
    </source>
</evidence>
<protein>
    <recommendedName>
        <fullName evidence="4">Carbohydrate binding domain-containing protein</fullName>
    </recommendedName>
</protein>
<evidence type="ECO:0000313" key="3">
    <source>
        <dbReference type="Proteomes" id="UP000076078"/>
    </source>
</evidence>
<organism evidence="2 3">
    <name type="scientific">Tieghemostelium lacteum</name>
    <name type="common">Slime mold</name>
    <name type="synonym">Dictyostelium lacteum</name>
    <dbReference type="NCBI Taxonomy" id="361077"/>
    <lineage>
        <taxon>Eukaryota</taxon>
        <taxon>Amoebozoa</taxon>
        <taxon>Evosea</taxon>
        <taxon>Eumycetozoa</taxon>
        <taxon>Dictyostelia</taxon>
        <taxon>Dictyosteliales</taxon>
        <taxon>Raperosteliaceae</taxon>
        <taxon>Tieghemostelium</taxon>
    </lineage>
</organism>
<keyword evidence="1" id="KW-0732">Signal</keyword>
<evidence type="ECO:0000256" key="1">
    <source>
        <dbReference type="SAM" id="SignalP"/>
    </source>
</evidence>
<accession>A0A151ZAD6</accession>
<dbReference type="Proteomes" id="UP000076078">
    <property type="component" value="Unassembled WGS sequence"/>
</dbReference>
<feature type="signal peptide" evidence="1">
    <location>
        <begin position="1"/>
        <end position="18"/>
    </location>
</feature>
<dbReference type="InterPro" id="IPR040310">
    <property type="entry name" value="DDB_G0292248"/>
</dbReference>
<feature type="chain" id="PRO_5007593068" description="Carbohydrate binding domain-containing protein" evidence="1">
    <location>
        <begin position="19"/>
        <end position="211"/>
    </location>
</feature>
<sequence>MKNIIILTLLIIVSVVCGNDCPPQIGFTGIVVTLSYGSNNQGFVESSYVSIDFLGGRLGIHYEIIANGQTVNAQVIEFAANNTQYLITSDSNGGEMCFQYSGAQVPTGYPSNFVNIGDINLGATQVEELQLNNTVVLWDAAKCAPMSVSEGSFNSDQITLSNIYNFNNGVDETQLQLPVSCYSPSSFMGLHFINKKPLNIRLPYRVKYILS</sequence>
<gene>
    <name evidence="2" type="ORF">DLAC_07782</name>
</gene>
<dbReference type="InParanoid" id="A0A151ZAD6"/>
<evidence type="ECO:0000313" key="2">
    <source>
        <dbReference type="EMBL" id="KYQ90909.1"/>
    </source>
</evidence>
<keyword evidence="3" id="KW-1185">Reference proteome</keyword>
<name>A0A151ZAD6_TIELA</name>
<dbReference type="AlphaFoldDB" id="A0A151ZAD6"/>
<reference evidence="2 3" key="1">
    <citation type="submission" date="2015-12" db="EMBL/GenBank/DDBJ databases">
        <title>Dictyostelia acquired genes for synthesis and detection of signals that induce cell-type specialization by lateral gene transfer from prokaryotes.</title>
        <authorList>
            <person name="Gloeckner G."/>
            <person name="Schaap P."/>
        </authorList>
    </citation>
    <scope>NUCLEOTIDE SEQUENCE [LARGE SCALE GENOMIC DNA]</scope>
    <source>
        <strain evidence="2 3">TK</strain>
    </source>
</reference>
<proteinExistence type="predicted"/>
<comment type="caution">
    <text evidence="2">The sequence shown here is derived from an EMBL/GenBank/DDBJ whole genome shotgun (WGS) entry which is preliminary data.</text>
</comment>